<dbReference type="InterPro" id="IPR052237">
    <property type="entry name" value="Ataxin-7-like_regulator"/>
</dbReference>
<reference evidence="1" key="1">
    <citation type="submission" date="2019-06" db="EMBL/GenBank/DDBJ databases">
        <authorList>
            <consortium name="Wellcome Sanger Institute Data Sharing"/>
        </authorList>
    </citation>
    <scope>NUCLEOTIDE SEQUENCE [LARGE SCALE GENOMIC DNA]</scope>
</reference>
<sequence>MAALDRRVPSLDDFVGQSWTTWVEWAGVTAADDMSIFGLYPGHDDFYLVVCSHCGQVVKPQAFEKHCERRGHVNILIWSVVSDNSSNLIMRNQINTPRFLPSKRIRSEYYNYLITNSYCIFMVM</sequence>
<name>A0A672Y8X4_9TELE</name>
<evidence type="ECO:0000313" key="2">
    <source>
        <dbReference type="Proteomes" id="UP000472271"/>
    </source>
</evidence>
<dbReference type="PANTHER" id="PTHR15117">
    <property type="entry name" value="ATAXIN 7 RELATED"/>
    <property type="match status" value="1"/>
</dbReference>
<accession>A0A672Y8X4</accession>
<evidence type="ECO:0008006" key="3">
    <source>
        <dbReference type="Google" id="ProtNLM"/>
    </source>
</evidence>
<dbReference type="AlphaFoldDB" id="A0A672Y8X4"/>
<reference evidence="1" key="2">
    <citation type="submission" date="2025-08" db="UniProtKB">
        <authorList>
            <consortium name="Ensembl"/>
        </authorList>
    </citation>
    <scope>IDENTIFICATION</scope>
</reference>
<keyword evidence="2" id="KW-1185">Reference proteome</keyword>
<protein>
    <recommendedName>
        <fullName evidence="3">Ataxin 7-like 2a</fullName>
    </recommendedName>
</protein>
<proteinExistence type="predicted"/>
<organism evidence="1 2">
    <name type="scientific">Sphaeramia orbicularis</name>
    <name type="common">orbiculate cardinalfish</name>
    <dbReference type="NCBI Taxonomy" id="375764"/>
    <lineage>
        <taxon>Eukaryota</taxon>
        <taxon>Metazoa</taxon>
        <taxon>Chordata</taxon>
        <taxon>Craniata</taxon>
        <taxon>Vertebrata</taxon>
        <taxon>Euteleostomi</taxon>
        <taxon>Actinopterygii</taxon>
        <taxon>Neopterygii</taxon>
        <taxon>Teleostei</taxon>
        <taxon>Neoteleostei</taxon>
        <taxon>Acanthomorphata</taxon>
        <taxon>Gobiaria</taxon>
        <taxon>Kurtiformes</taxon>
        <taxon>Apogonoidei</taxon>
        <taxon>Apogonidae</taxon>
        <taxon>Apogoninae</taxon>
        <taxon>Sphaeramia</taxon>
    </lineage>
</organism>
<evidence type="ECO:0000313" key="1">
    <source>
        <dbReference type="Ensembl" id="ENSSORP00005003127.1"/>
    </source>
</evidence>
<dbReference type="PANTHER" id="PTHR15117:SF5">
    <property type="entry name" value="ATAXIN-7-LIKE PROTEIN 2"/>
    <property type="match status" value="1"/>
</dbReference>
<reference evidence="1" key="3">
    <citation type="submission" date="2025-09" db="UniProtKB">
        <authorList>
            <consortium name="Ensembl"/>
        </authorList>
    </citation>
    <scope>IDENTIFICATION</scope>
</reference>
<dbReference type="InParanoid" id="A0A672Y8X4"/>
<dbReference type="Proteomes" id="UP000472271">
    <property type="component" value="Chromosome 5"/>
</dbReference>
<dbReference type="Ensembl" id="ENSSORT00005003222.1">
    <property type="protein sequence ID" value="ENSSORP00005003127.1"/>
    <property type="gene ID" value="ENSSORG00005001927.1"/>
</dbReference>